<name>C2M9F7_9PORP</name>
<dbReference type="Proteomes" id="UP000003303">
    <property type="component" value="Unassembled WGS sequence"/>
</dbReference>
<dbReference type="AlphaFoldDB" id="C2M9F7"/>
<keyword evidence="3" id="KW-1185">Reference proteome</keyword>
<feature type="compositionally biased region" description="Polar residues" evidence="1">
    <location>
        <begin position="22"/>
        <end position="51"/>
    </location>
</feature>
<feature type="region of interest" description="Disordered" evidence="1">
    <location>
        <begin position="1"/>
        <end position="51"/>
    </location>
</feature>
<comment type="caution">
    <text evidence="2">The sequence shown here is derived from an EMBL/GenBank/DDBJ whole genome shotgun (WGS) entry which is preliminary data.</text>
</comment>
<proteinExistence type="predicted"/>
<organism evidence="2 3">
    <name type="scientific">Porphyromonas uenonis 60-3</name>
    <dbReference type="NCBI Taxonomy" id="596327"/>
    <lineage>
        <taxon>Bacteria</taxon>
        <taxon>Pseudomonadati</taxon>
        <taxon>Bacteroidota</taxon>
        <taxon>Bacteroidia</taxon>
        <taxon>Bacteroidales</taxon>
        <taxon>Porphyromonadaceae</taxon>
        <taxon>Porphyromonas</taxon>
    </lineage>
</organism>
<evidence type="ECO:0000313" key="2">
    <source>
        <dbReference type="EMBL" id="EEK17639.1"/>
    </source>
</evidence>
<feature type="compositionally biased region" description="Polar residues" evidence="1">
    <location>
        <begin position="1"/>
        <end position="11"/>
    </location>
</feature>
<reference evidence="2 3" key="1">
    <citation type="submission" date="2009-04" db="EMBL/GenBank/DDBJ databases">
        <authorList>
            <person name="Sebastian Y."/>
            <person name="Madupu R."/>
            <person name="Durkin A.S."/>
            <person name="Torralba M."/>
            <person name="Methe B."/>
            <person name="Sutton G.G."/>
            <person name="Strausberg R.L."/>
            <person name="Nelson K.E."/>
        </authorList>
    </citation>
    <scope>NUCLEOTIDE SEQUENCE [LARGE SCALE GENOMIC DNA]</scope>
    <source>
        <strain evidence="2 3">60-3</strain>
    </source>
</reference>
<accession>C2M9F7</accession>
<evidence type="ECO:0000313" key="3">
    <source>
        <dbReference type="Proteomes" id="UP000003303"/>
    </source>
</evidence>
<gene>
    <name evidence="2" type="ORF">PORUE0001_0452</name>
</gene>
<protein>
    <submittedName>
        <fullName evidence="2">Uncharacterized protein</fullName>
    </submittedName>
</protein>
<evidence type="ECO:0000256" key="1">
    <source>
        <dbReference type="SAM" id="MobiDB-lite"/>
    </source>
</evidence>
<sequence length="62" mass="6829">MLKTGDQSPTLKSDGKLRKNSHIANTSYDESPEKQASLSKTPHLADSTSRPVTYILLKEEAL</sequence>
<dbReference type="EMBL" id="ACLR01000023">
    <property type="protein sequence ID" value="EEK17639.1"/>
    <property type="molecule type" value="Genomic_DNA"/>
</dbReference>